<protein>
    <submittedName>
        <fullName evidence="2">Uncharacterized protein LOC104773372</fullName>
    </submittedName>
</protein>
<dbReference type="PANTHER" id="PTHR47481">
    <property type="match status" value="1"/>
</dbReference>
<reference evidence="1" key="1">
    <citation type="journal article" date="2014" name="Nat. Commun.">
        <title>The emerging biofuel crop Camelina sativa retains a highly undifferentiated hexaploid genome structure.</title>
        <authorList>
            <person name="Kagale S."/>
            <person name="Koh C."/>
            <person name="Nixon J."/>
            <person name="Bollina V."/>
            <person name="Clarke W.E."/>
            <person name="Tuteja R."/>
            <person name="Spillane C."/>
            <person name="Robinson S.J."/>
            <person name="Links M.G."/>
            <person name="Clarke C."/>
            <person name="Higgins E.E."/>
            <person name="Huebert T."/>
            <person name="Sharpe A.G."/>
            <person name="Parkin I.A."/>
        </authorList>
    </citation>
    <scope>NUCLEOTIDE SEQUENCE [LARGE SCALE GENOMIC DNA]</scope>
    <source>
        <strain evidence="1">cv. DH55</strain>
    </source>
</reference>
<evidence type="ECO:0000313" key="1">
    <source>
        <dbReference type="Proteomes" id="UP000694864"/>
    </source>
</evidence>
<reference evidence="2" key="2">
    <citation type="submission" date="2025-08" db="UniProtKB">
        <authorList>
            <consortium name="RefSeq"/>
        </authorList>
    </citation>
    <scope>IDENTIFICATION</scope>
    <source>
        <tissue evidence="2">Leaf</tissue>
    </source>
</reference>
<organism evidence="1 2">
    <name type="scientific">Camelina sativa</name>
    <name type="common">False flax</name>
    <name type="synonym">Myagrum sativum</name>
    <dbReference type="NCBI Taxonomy" id="90675"/>
    <lineage>
        <taxon>Eukaryota</taxon>
        <taxon>Viridiplantae</taxon>
        <taxon>Streptophyta</taxon>
        <taxon>Embryophyta</taxon>
        <taxon>Tracheophyta</taxon>
        <taxon>Spermatophyta</taxon>
        <taxon>Magnoliopsida</taxon>
        <taxon>eudicotyledons</taxon>
        <taxon>Gunneridae</taxon>
        <taxon>Pentapetalae</taxon>
        <taxon>rosids</taxon>
        <taxon>malvids</taxon>
        <taxon>Brassicales</taxon>
        <taxon>Brassicaceae</taxon>
        <taxon>Camelineae</taxon>
        <taxon>Camelina</taxon>
    </lineage>
</organism>
<gene>
    <name evidence="2" type="primary">LOC104773372</name>
</gene>
<dbReference type="Proteomes" id="UP000694864">
    <property type="component" value="Unplaced"/>
</dbReference>
<dbReference type="PANTHER" id="PTHR47481:SF22">
    <property type="entry name" value="RETROTRANSPOSON GAG DOMAIN-CONTAINING PROTEIN"/>
    <property type="match status" value="1"/>
</dbReference>
<evidence type="ECO:0000313" key="2">
    <source>
        <dbReference type="RefSeq" id="XP_010496264.1"/>
    </source>
</evidence>
<dbReference type="GeneID" id="104773372"/>
<dbReference type="RefSeq" id="XP_010496264.1">
    <property type="nucleotide sequence ID" value="XM_010497962.1"/>
</dbReference>
<keyword evidence="1" id="KW-1185">Reference proteome</keyword>
<accession>A0ABM0Y6F0</accession>
<sequence length="176" mass="19456">MASSLSDVVDFSNATTLHTVNMSNVTKLTASNFLMWNHQVKALLAGYGLAGYLDGSVVAPASTVTTNGATTVNPEYTLWERQDQLIYSSLLGAISVEVQPILSQTSTSVGIWTLLSSTYARPSWGHIKQLREQIHTWKKGSRSVDEYVQGFVNRFDQLALLGKPYEHEEQVDYILA</sequence>
<dbReference type="Pfam" id="PF14223">
    <property type="entry name" value="Retrotran_gag_2"/>
    <property type="match status" value="1"/>
</dbReference>
<name>A0ABM0Y6F0_CAMSA</name>
<proteinExistence type="predicted"/>